<organism evidence="2">
    <name type="scientific">Anguilla anguilla</name>
    <name type="common">European freshwater eel</name>
    <name type="synonym">Muraena anguilla</name>
    <dbReference type="NCBI Taxonomy" id="7936"/>
    <lineage>
        <taxon>Eukaryota</taxon>
        <taxon>Metazoa</taxon>
        <taxon>Chordata</taxon>
        <taxon>Craniata</taxon>
        <taxon>Vertebrata</taxon>
        <taxon>Euteleostomi</taxon>
        <taxon>Actinopterygii</taxon>
        <taxon>Neopterygii</taxon>
        <taxon>Teleostei</taxon>
        <taxon>Anguilliformes</taxon>
        <taxon>Anguillidae</taxon>
        <taxon>Anguilla</taxon>
    </lineage>
</organism>
<evidence type="ECO:0000313" key="2">
    <source>
        <dbReference type="EMBL" id="JAH86108.1"/>
    </source>
</evidence>
<dbReference type="InterPro" id="IPR036834">
    <property type="entry name" value="Bcl-2-like_sf"/>
</dbReference>
<protein>
    <submittedName>
        <fullName evidence="2">Uncharacterized protein</fullName>
    </submittedName>
</protein>
<dbReference type="SUPFAM" id="SSF56854">
    <property type="entry name" value="Bcl-2 inhibitors of programmed cell death"/>
    <property type="match status" value="1"/>
</dbReference>
<accession>A0A0E9W9E1</accession>
<sequence>MLGLYVKRNCPRMIPSIQGVMATFLNTRVTLWVSQQGGWDRVASE</sequence>
<reference evidence="2" key="1">
    <citation type="submission" date="2014-11" db="EMBL/GenBank/DDBJ databases">
        <authorList>
            <person name="Amaro Gonzalez C."/>
        </authorList>
    </citation>
    <scope>NUCLEOTIDE SEQUENCE</scope>
</reference>
<evidence type="ECO:0000256" key="1">
    <source>
        <dbReference type="ARBA" id="ARBA00022703"/>
    </source>
</evidence>
<name>A0A0E9W9E1_ANGAN</name>
<dbReference type="PROSITE" id="PS50062">
    <property type="entry name" value="BCL2_FAMILY"/>
    <property type="match status" value="1"/>
</dbReference>
<keyword evidence="1" id="KW-0053">Apoptosis</keyword>
<dbReference type="Gene3D" id="1.10.437.10">
    <property type="entry name" value="Blc2-like"/>
    <property type="match status" value="1"/>
</dbReference>
<dbReference type="GO" id="GO:0006915">
    <property type="term" value="P:apoptotic process"/>
    <property type="evidence" value="ECO:0007669"/>
    <property type="project" value="UniProtKB-KW"/>
</dbReference>
<dbReference type="EMBL" id="GBXM01022469">
    <property type="protein sequence ID" value="JAH86108.1"/>
    <property type="molecule type" value="Transcribed_RNA"/>
</dbReference>
<dbReference type="AlphaFoldDB" id="A0A0E9W9E1"/>
<reference evidence="2" key="2">
    <citation type="journal article" date="2015" name="Fish Shellfish Immunol.">
        <title>Early steps in the European eel (Anguilla anguilla)-Vibrio vulnificus interaction in the gills: Role of the RtxA13 toxin.</title>
        <authorList>
            <person name="Callol A."/>
            <person name="Pajuelo D."/>
            <person name="Ebbesson L."/>
            <person name="Teles M."/>
            <person name="MacKenzie S."/>
            <person name="Amaro C."/>
        </authorList>
    </citation>
    <scope>NUCLEOTIDE SEQUENCE</scope>
</reference>
<dbReference type="InterPro" id="IPR002475">
    <property type="entry name" value="Bcl2-like"/>
</dbReference>
<dbReference type="GO" id="GO:0042981">
    <property type="term" value="P:regulation of apoptotic process"/>
    <property type="evidence" value="ECO:0007669"/>
    <property type="project" value="InterPro"/>
</dbReference>
<proteinExistence type="predicted"/>